<evidence type="ECO:0000256" key="3">
    <source>
        <dbReference type="ARBA" id="ARBA00023125"/>
    </source>
</evidence>
<dbReference type="CDD" id="cd05466">
    <property type="entry name" value="PBP2_LTTR_substrate"/>
    <property type="match status" value="1"/>
</dbReference>
<dbReference type="PRINTS" id="PR00039">
    <property type="entry name" value="HTHLYSR"/>
</dbReference>
<dbReference type="InterPro" id="IPR005119">
    <property type="entry name" value="LysR_subst-bd"/>
</dbReference>
<dbReference type="FunFam" id="1.10.10.10:FF:000001">
    <property type="entry name" value="LysR family transcriptional regulator"/>
    <property type="match status" value="1"/>
</dbReference>
<organism evidence="6 7">
    <name type="scientific">Thiopseudomonas alkaliphila</name>
    <dbReference type="NCBI Taxonomy" id="1697053"/>
    <lineage>
        <taxon>Bacteria</taxon>
        <taxon>Pseudomonadati</taxon>
        <taxon>Pseudomonadota</taxon>
        <taxon>Gammaproteobacteria</taxon>
        <taxon>Pseudomonadales</taxon>
        <taxon>Pseudomonadaceae</taxon>
        <taxon>Thiopseudomonas</taxon>
    </lineage>
</organism>
<dbReference type="InterPro" id="IPR036388">
    <property type="entry name" value="WH-like_DNA-bd_sf"/>
</dbReference>
<reference evidence="6 7" key="1">
    <citation type="journal article" date="2015" name="Genome Announc.">
        <title>Genome Sequences of Oblitimonas alkaliphila gen. nov. sp. nov. (Proposed), a Novel Bacterium of the Pseudomonadaceae Family.</title>
        <authorList>
            <person name="Lauer A.C."/>
            <person name="Nicholson A.C."/>
            <person name="Humrighouse B.W."/>
            <person name="Emery B."/>
            <person name="Drobish A."/>
            <person name="Juieng P."/>
            <person name="Loparev V."/>
            <person name="McQuiston J.R."/>
        </authorList>
    </citation>
    <scope>NUCLEOTIDE SEQUENCE [LARGE SCALE GENOMIC DNA]</scope>
    <source>
        <strain evidence="6 7">E5571</strain>
    </source>
</reference>
<dbReference type="SUPFAM" id="SSF46785">
    <property type="entry name" value="Winged helix' DNA-binding domain"/>
    <property type="match status" value="1"/>
</dbReference>
<dbReference type="SUPFAM" id="SSF53850">
    <property type="entry name" value="Periplasmic binding protein-like II"/>
    <property type="match status" value="1"/>
</dbReference>
<keyword evidence="3" id="KW-0238">DNA-binding</keyword>
<dbReference type="Pfam" id="PF03466">
    <property type="entry name" value="LysR_substrate"/>
    <property type="match status" value="1"/>
</dbReference>
<feature type="domain" description="HTH lysR-type" evidence="5">
    <location>
        <begin position="1"/>
        <end position="58"/>
    </location>
</feature>
<comment type="similarity">
    <text evidence="1">Belongs to the LysR transcriptional regulatory family.</text>
</comment>
<proteinExistence type="inferred from homology"/>
<dbReference type="RefSeq" id="WP_053099698.1">
    <property type="nucleotide sequence ID" value="NZ_CP012365.1"/>
</dbReference>
<evidence type="ECO:0000259" key="5">
    <source>
        <dbReference type="PROSITE" id="PS50931"/>
    </source>
</evidence>
<dbReference type="PROSITE" id="PS50931">
    <property type="entry name" value="HTH_LYSR"/>
    <property type="match status" value="1"/>
</dbReference>
<evidence type="ECO:0000313" key="6">
    <source>
        <dbReference type="EMBL" id="AKX58788.1"/>
    </source>
</evidence>
<keyword evidence="4" id="KW-0804">Transcription</keyword>
<dbReference type="InterPro" id="IPR036390">
    <property type="entry name" value="WH_DNA-bd_sf"/>
</dbReference>
<evidence type="ECO:0000313" key="7">
    <source>
        <dbReference type="Proteomes" id="UP000063953"/>
    </source>
</evidence>
<evidence type="ECO:0000256" key="1">
    <source>
        <dbReference type="ARBA" id="ARBA00009437"/>
    </source>
</evidence>
<dbReference type="GO" id="GO:0003700">
    <property type="term" value="F:DNA-binding transcription factor activity"/>
    <property type="evidence" value="ECO:0007669"/>
    <property type="project" value="InterPro"/>
</dbReference>
<dbReference type="Pfam" id="PF00126">
    <property type="entry name" value="HTH_1"/>
    <property type="match status" value="1"/>
</dbReference>
<dbReference type="GO" id="GO:0000976">
    <property type="term" value="F:transcription cis-regulatory region binding"/>
    <property type="evidence" value="ECO:0007669"/>
    <property type="project" value="TreeGrafter"/>
</dbReference>
<keyword evidence="7" id="KW-1185">Reference proteome</keyword>
<evidence type="ECO:0000256" key="4">
    <source>
        <dbReference type="ARBA" id="ARBA00023163"/>
    </source>
</evidence>
<evidence type="ECO:0000256" key="2">
    <source>
        <dbReference type="ARBA" id="ARBA00023015"/>
    </source>
</evidence>
<sequence>MRQTQLRSFYAVAKLGSFAKAEEYLHVSQPTITKQIKDLEEQYRVLLFYRQRNNNRLTEAGRALYQYAAAIFSLEDRAKKLLISQGSLISGTLNFGVVSPAAAMPLIESFYLKHPGIDIKVTTGGSLVIRQGLLNGDFDVGMLAYRDPHERLVSLKLEEQPVVLVVPNNHPFAQRDSVLLKELEKVPIIHREQGSTTRTIFEKALIERSIVLKSQIEVGSREGVRAASIHGLGISYVGAHELQPHESITAVSIADLHQTSKSYLVYSKDLEAVPIIQSMIACAEQHQLHLAQPVDP</sequence>
<dbReference type="InterPro" id="IPR000847">
    <property type="entry name" value="LysR_HTH_N"/>
</dbReference>
<protein>
    <recommendedName>
        <fullName evidence="5">HTH lysR-type domain-containing protein</fullName>
    </recommendedName>
</protein>
<dbReference type="EMBL" id="CP012365">
    <property type="protein sequence ID" value="AKX58788.1"/>
    <property type="molecule type" value="Genomic_DNA"/>
</dbReference>
<name>A0A0K1XC75_9GAMM</name>
<keyword evidence="2" id="KW-0805">Transcription regulation</keyword>
<dbReference type="Proteomes" id="UP000063953">
    <property type="component" value="Chromosome"/>
</dbReference>
<dbReference type="PANTHER" id="PTHR30126:SF94">
    <property type="entry name" value="LYSR FAMILY TRANSCRIPTIONAL REGULATOR"/>
    <property type="match status" value="1"/>
</dbReference>
<gene>
    <name evidence="6" type="ORF">AKN88_01725</name>
</gene>
<dbReference type="PANTHER" id="PTHR30126">
    <property type="entry name" value="HTH-TYPE TRANSCRIPTIONAL REGULATOR"/>
    <property type="match status" value="1"/>
</dbReference>
<dbReference type="Gene3D" id="3.40.190.290">
    <property type="match status" value="1"/>
</dbReference>
<dbReference type="Gene3D" id="1.10.10.10">
    <property type="entry name" value="Winged helix-like DNA-binding domain superfamily/Winged helix DNA-binding domain"/>
    <property type="match status" value="1"/>
</dbReference>
<accession>A0A0K1XC75</accession>
<dbReference type="AlphaFoldDB" id="A0A0K1XC75"/>